<dbReference type="InterPro" id="IPR009081">
    <property type="entry name" value="PP-bd_ACP"/>
</dbReference>
<feature type="domain" description="PKS/mFAS DH" evidence="14">
    <location>
        <begin position="1597"/>
        <end position="1887"/>
    </location>
</feature>
<feature type="domain" description="Ketosynthase family 3 (KS3)" evidence="13">
    <location>
        <begin position="6994"/>
        <end position="7411"/>
    </location>
</feature>
<evidence type="ECO:0000259" key="13">
    <source>
        <dbReference type="PROSITE" id="PS52004"/>
    </source>
</evidence>
<feature type="active site" description="Proton donor; for dehydratase activity" evidence="10">
    <location>
        <position position="1790"/>
    </location>
</feature>
<feature type="domain" description="Carrier" evidence="12">
    <location>
        <begin position="6895"/>
        <end position="6972"/>
    </location>
</feature>
<dbReference type="Pfam" id="PF13602">
    <property type="entry name" value="ADH_zinc_N_2"/>
    <property type="match status" value="1"/>
</dbReference>
<dbReference type="InterPro" id="IPR013154">
    <property type="entry name" value="ADH-like_N"/>
</dbReference>
<keyword evidence="8 15" id="KW-0012">Acyltransferase</keyword>
<evidence type="ECO:0000256" key="10">
    <source>
        <dbReference type="PROSITE-ProRule" id="PRU01363"/>
    </source>
</evidence>
<dbReference type="InterPro" id="IPR036736">
    <property type="entry name" value="ACP-like_sf"/>
</dbReference>
<dbReference type="Gene3D" id="3.40.50.150">
    <property type="entry name" value="Vaccinia Virus protein VP39"/>
    <property type="match status" value="2"/>
</dbReference>
<dbReference type="Pfam" id="PF02801">
    <property type="entry name" value="Ketoacyl-synt_C"/>
    <property type="match status" value="5"/>
</dbReference>
<protein>
    <submittedName>
        <fullName evidence="15">Phenolphthiocerol synthesis polyketide synthase type I Pks15/1</fullName>
        <ecNumber evidence="15">2.3.1.41</ecNumber>
    </submittedName>
</protein>
<dbReference type="InterPro" id="IPR049552">
    <property type="entry name" value="PKS_DH_N"/>
</dbReference>
<keyword evidence="7" id="KW-0511">Multifunctional enzyme</keyword>
<dbReference type="SMART" id="SM00829">
    <property type="entry name" value="PKS_ER"/>
    <property type="match status" value="1"/>
</dbReference>
<comment type="similarity">
    <text evidence="2">Belongs to the short-chain dehydrogenases/reductases (SDR) family.</text>
</comment>
<dbReference type="GO" id="GO:0016491">
    <property type="term" value="F:oxidoreductase activity"/>
    <property type="evidence" value="ECO:0007669"/>
    <property type="project" value="InterPro"/>
</dbReference>
<dbReference type="UniPathway" id="UPA00094"/>
<dbReference type="SMART" id="SM00822">
    <property type="entry name" value="PKS_KR"/>
    <property type="match status" value="5"/>
</dbReference>
<dbReference type="GO" id="GO:0004315">
    <property type="term" value="F:3-oxoacyl-[acyl-carrier-protein] synthase activity"/>
    <property type="evidence" value="ECO:0007669"/>
    <property type="project" value="UniProtKB-EC"/>
</dbReference>
<dbReference type="InterPro" id="IPR020806">
    <property type="entry name" value="PKS_PP-bd"/>
</dbReference>
<dbReference type="Pfam" id="PF08659">
    <property type="entry name" value="KR"/>
    <property type="match status" value="5"/>
</dbReference>
<dbReference type="InterPro" id="IPR057326">
    <property type="entry name" value="KR_dom"/>
</dbReference>
<evidence type="ECO:0000256" key="5">
    <source>
        <dbReference type="ARBA" id="ARBA00022679"/>
    </source>
</evidence>
<evidence type="ECO:0000256" key="8">
    <source>
        <dbReference type="ARBA" id="ARBA00023315"/>
    </source>
</evidence>
<dbReference type="InterPro" id="IPR011032">
    <property type="entry name" value="GroES-like_sf"/>
</dbReference>
<dbReference type="PROSITE" id="PS52019">
    <property type="entry name" value="PKS_MFAS_DH"/>
    <property type="match status" value="2"/>
</dbReference>
<dbReference type="InterPro" id="IPR014030">
    <property type="entry name" value="Ketoacyl_synth_N"/>
</dbReference>
<evidence type="ECO:0000256" key="2">
    <source>
        <dbReference type="ARBA" id="ARBA00006484"/>
    </source>
</evidence>
<dbReference type="InterPro" id="IPR001227">
    <property type="entry name" value="Ac_transferase_dom_sf"/>
</dbReference>
<dbReference type="Gene3D" id="3.40.47.10">
    <property type="match status" value="5"/>
</dbReference>
<dbReference type="Gene3D" id="3.40.366.10">
    <property type="entry name" value="Malonyl-Coenzyme A Acyl Carrier Protein, domain 2"/>
    <property type="match status" value="1"/>
</dbReference>
<evidence type="ECO:0000256" key="11">
    <source>
        <dbReference type="SAM" id="MobiDB-lite"/>
    </source>
</evidence>
<dbReference type="PANTHER" id="PTHR43775:SF37">
    <property type="entry name" value="SI:DKEY-61P9.11"/>
    <property type="match status" value="1"/>
</dbReference>
<dbReference type="SUPFAM" id="SSF51735">
    <property type="entry name" value="NAD(P)-binding Rossmann-fold domains"/>
    <property type="match status" value="9"/>
</dbReference>
<dbReference type="CDD" id="cd05195">
    <property type="entry name" value="enoyl_red"/>
    <property type="match status" value="1"/>
</dbReference>
<dbReference type="Pfam" id="PF00550">
    <property type="entry name" value="PP-binding"/>
    <property type="match status" value="5"/>
</dbReference>
<feature type="domain" description="Carrier" evidence="12">
    <location>
        <begin position="2423"/>
        <end position="2500"/>
    </location>
</feature>
<dbReference type="InterPro" id="IPR014043">
    <property type="entry name" value="Acyl_transferase_dom"/>
</dbReference>
<dbReference type="GO" id="GO:0031177">
    <property type="term" value="F:phosphopantetheine binding"/>
    <property type="evidence" value="ECO:0007669"/>
    <property type="project" value="InterPro"/>
</dbReference>
<dbReference type="CDD" id="cd02440">
    <property type="entry name" value="AdoMet_MTases"/>
    <property type="match status" value="1"/>
</dbReference>
<feature type="compositionally biased region" description="Polar residues" evidence="11">
    <location>
        <begin position="2398"/>
        <end position="2407"/>
    </location>
</feature>
<dbReference type="EC" id="2.3.1.41" evidence="15"/>
<dbReference type="Pfam" id="PF08240">
    <property type="entry name" value="ADH_N"/>
    <property type="match status" value="1"/>
</dbReference>
<dbReference type="EMBL" id="FWPT01000002">
    <property type="protein sequence ID" value="SMA38187.1"/>
    <property type="molecule type" value="Genomic_DNA"/>
</dbReference>
<dbReference type="Pfam" id="PF16197">
    <property type="entry name" value="KAsynt_C_assoc"/>
    <property type="match status" value="2"/>
</dbReference>
<dbReference type="Pfam" id="PF14765">
    <property type="entry name" value="PS-DH"/>
    <property type="match status" value="2"/>
</dbReference>
<comment type="pathway">
    <text evidence="1">Lipid metabolism; fatty acid biosynthesis.</text>
</comment>
<dbReference type="FunFam" id="3.40.47.10:FF:000019">
    <property type="entry name" value="Polyketide synthase type I"/>
    <property type="match status" value="4"/>
</dbReference>
<keyword evidence="16" id="KW-1185">Reference proteome</keyword>
<evidence type="ECO:0000256" key="7">
    <source>
        <dbReference type="ARBA" id="ARBA00023268"/>
    </source>
</evidence>
<feature type="active site" description="Proton acceptor; for dehydratase activity" evidence="10">
    <location>
        <position position="3007"/>
    </location>
</feature>
<evidence type="ECO:0000256" key="6">
    <source>
        <dbReference type="ARBA" id="ARBA00022857"/>
    </source>
</evidence>
<feature type="region of interest" description="C-terminal hotdog fold" evidence="10">
    <location>
        <begin position="3114"/>
        <end position="3269"/>
    </location>
</feature>
<dbReference type="InterPro" id="IPR016036">
    <property type="entry name" value="Malonyl_transacylase_ACP-bd"/>
</dbReference>
<feature type="domain" description="Ketosynthase family 3 (KS3)" evidence="13">
    <location>
        <begin position="2528"/>
        <end position="2951"/>
    </location>
</feature>
<name>A0A1X7AG39_9GAMM</name>
<feature type="region of interest" description="N-terminal hotdog fold" evidence="10">
    <location>
        <begin position="2975"/>
        <end position="3092"/>
    </location>
</feature>
<dbReference type="Gene3D" id="3.90.180.10">
    <property type="entry name" value="Medium-chain alcohol dehydrogenases, catalytic domain"/>
    <property type="match status" value="1"/>
</dbReference>
<keyword evidence="6" id="KW-0521">NADP</keyword>
<dbReference type="Gene3D" id="1.10.1200.10">
    <property type="entry name" value="ACP-like"/>
    <property type="match status" value="5"/>
</dbReference>
<dbReference type="InterPro" id="IPR013217">
    <property type="entry name" value="Methyltransf_12"/>
</dbReference>
<evidence type="ECO:0000259" key="14">
    <source>
        <dbReference type="PROSITE" id="PS52019"/>
    </source>
</evidence>
<keyword evidence="5 15" id="KW-0808">Transferase</keyword>
<dbReference type="GO" id="GO:0004312">
    <property type="term" value="F:fatty acid synthase activity"/>
    <property type="evidence" value="ECO:0007669"/>
    <property type="project" value="TreeGrafter"/>
</dbReference>
<dbReference type="InterPro" id="IPR018201">
    <property type="entry name" value="Ketoacyl_synth_AS"/>
</dbReference>
<dbReference type="SMART" id="SM00823">
    <property type="entry name" value="PKS_PP"/>
    <property type="match status" value="5"/>
</dbReference>
<dbReference type="InterPro" id="IPR042104">
    <property type="entry name" value="PKS_dehydratase_sf"/>
</dbReference>
<dbReference type="CDD" id="cd05274">
    <property type="entry name" value="KR_FAS_SDR_x"/>
    <property type="match status" value="2"/>
</dbReference>
<feature type="region of interest" description="Disordered" evidence="11">
    <location>
        <begin position="2398"/>
        <end position="2426"/>
    </location>
</feature>
<feature type="region of interest" description="Disordered" evidence="11">
    <location>
        <begin position="681"/>
        <end position="702"/>
    </location>
</feature>
<dbReference type="PANTHER" id="PTHR43775">
    <property type="entry name" value="FATTY ACID SYNTHASE"/>
    <property type="match status" value="1"/>
</dbReference>
<evidence type="ECO:0000256" key="9">
    <source>
        <dbReference type="ARBA" id="ARBA00054155"/>
    </source>
</evidence>
<feature type="domain" description="Ketosynthase family 3 (KS3)" evidence="13">
    <location>
        <begin position="4554"/>
        <end position="4975"/>
    </location>
</feature>
<dbReference type="InterPro" id="IPR020843">
    <property type="entry name" value="ER"/>
</dbReference>
<evidence type="ECO:0000256" key="4">
    <source>
        <dbReference type="ARBA" id="ARBA00022553"/>
    </source>
</evidence>
<feature type="active site" description="Proton acceptor; for dehydratase activity" evidence="10">
    <location>
        <position position="1630"/>
    </location>
</feature>
<evidence type="ECO:0000313" key="15">
    <source>
        <dbReference type="EMBL" id="SMA38187.1"/>
    </source>
</evidence>
<feature type="domain" description="Carrier" evidence="12">
    <location>
        <begin position="5485"/>
        <end position="5567"/>
    </location>
</feature>
<dbReference type="PROSITE" id="PS50075">
    <property type="entry name" value="CARRIER"/>
    <property type="match status" value="5"/>
</dbReference>
<dbReference type="SUPFAM" id="SSF52151">
    <property type="entry name" value="FabD/lysophospholipase-like"/>
    <property type="match status" value="2"/>
</dbReference>
<accession>A0A1X7AG39</accession>
<keyword evidence="4" id="KW-0597">Phosphoprotein</keyword>
<dbReference type="SMART" id="SM00825">
    <property type="entry name" value="PKS_KS"/>
    <property type="match status" value="5"/>
</dbReference>
<dbReference type="SUPFAM" id="SSF50129">
    <property type="entry name" value="GroES-like"/>
    <property type="match status" value="1"/>
</dbReference>
<dbReference type="InterPro" id="IPR036291">
    <property type="entry name" value="NAD(P)-bd_dom_sf"/>
</dbReference>
<dbReference type="PROSITE" id="PS52004">
    <property type="entry name" value="KS3_2"/>
    <property type="match status" value="5"/>
</dbReference>
<feature type="region of interest" description="N-terminal hotdog fold" evidence="10">
    <location>
        <begin position="1597"/>
        <end position="1717"/>
    </location>
</feature>
<dbReference type="InterPro" id="IPR013968">
    <property type="entry name" value="PKS_KR"/>
</dbReference>
<reference evidence="15 16" key="1">
    <citation type="submission" date="2017-03" db="EMBL/GenBank/DDBJ databases">
        <authorList>
            <person name="Afonso C.L."/>
            <person name="Miller P.J."/>
            <person name="Scott M.A."/>
            <person name="Spackman E."/>
            <person name="Goraichik I."/>
            <person name="Dimitrov K.M."/>
            <person name="Suarez D.L."/>
            <person name="Swayne D.E."/>
        </authorList>
    </citation>
    <scope>NUCLEOTIDE SEQUENCE [LARGE SCALE GENOMIC DNA]</scope>
    <source>
        <strain evidence="15">SB41UT1</strain>
    </source>
</reference>
<dbReference type="Gene3D" id="3.10.129.110">
    <property type="entry name" value="Polyketide synthase dehydratase"/>
    <property type="match status" value="2"/>
</dbReference>
<dbReference type="Pfam" id="PF00109">
    <property type="entry name" value="ketoacyl-synt"/>
    <property type="match status" value="5"/>
</dbReference>
<feature type="domain" description="PKS/mFAS DH" evidence="14">
    <location>
        <begin position="2975"/>
        <end position="3269"/>
    </location>
</feature>
<dbReference type="PROSITE" id="PS00606">
    <property type="entry name" value="KS3_1"/>
    <property type="match status" value="4"/>
</dbReference>
<feature type="domain" description="Carrier" evidence="12">
    <location>
        <begin position="600"/>
        <end position="677"/>
    </location>
</feature>
<dbReference type="InterPro" id="IPR049900">
    <property type="entry name" value="PKS_mFAS_DH"/>
</dbReference>
<feature type="domain" description="Ketosynthase family 3 (KS3)" evidence="13">
    <location>
        <begin position="710"/>
        <end position="1138"/>
    </location>
</feature>
<dbReference type="SUPFAM" id="SSF53901">
    <property type="entry name" value="Thiolase-like"/>
    <property type="match status" value="5"/>
</dbReference>
<dbReference type="InterPro" id="IPR020807">
    <property type="entry name" value="PKS_DH"/>
</dbReference>
<comment type="function">
    <text evidence="9">Involved in production of the polyketide antibiotic thailandamide.</text>
</comment>
<gene>
    <name evidence="15" type="ORF">EHSB41UT_00851</name>
</gene>
<dbReference type="InterPro" id="IPR020841">
    <property type="entry name" value="PKS_Beta-ketoAc_synthase_dom"/>
</dbReference>
<dbReference type="SUPFAM" id="SSF53335">
    <property type="entry name" value="S-adenosyl-L-methionine-dependent methyltransferases"/>
    <property type="match status" value="2"/>
</dbReference>
<feature type="region of interest" description="C-terminal hotdog fold" evidence="10">
    <location>
        <begin position="1730"/>
        <end position="1887"/>
    </location>
</feature>
<dbReference type="InterPro" id="IPR032821">
    <property type="entry name" value="PKS_assoc"/>
</dbReference>
<dbReference type="InterPro" id="IPR049551">
    <property type="entry name" value="PKS_DH_C"/>
</dbReference>
<dbReference type="Gene3D" id="3.30.70.3290">
    <property type="match status" value="3"/>
</dbReference>
<feature type="compositionally biased region" description="Basic and acidic residues" evidence="11">
    <location>
        <begin position="2413"/>
        <end position="2426"/>
    </location>
</feature>
<dbReference type="Pfam" id="PF00698">
    <property type="entry name" value="Acyl_transf_1"/>
    <property type="match status" value="1"/>
</dbReference>
<proteinExistence type="inferred from homology"/>
<dbReference type="InterPro" id="IPR014031">
    <property type="entry name" value="Ketoacyl_synth_C"/>
</dbReference>
<dbReference type="GO" id="GO:0006633">
    <property type="term" value="P:fatty acid biosynthetic process"/>
    <property type="evidence" value="ECO:0007669"/>
    <property type="project" value="UniProtKB-UniPathway"/>
</dbReference>
<dbReference type="SUPFAM" id="SSF47336">
    <property type="entry name" value="ACP-like"/>
    <property type="match status" value="5"/>
</dbReference>
<feature type="domain" description="Carrier" evidence="12">
    <location>
        <begin position="4450"/>
        <end position="4526"/>
    </location>
</feature>
<dbReference type="CDD" id="cd08955">
    <property type="entry name" value="KR_2_FAS_SDR_x"/>
    <property type="match status" value="1"/>
</dbReference>
<evidence type="ECO:0000256" key="1">
    <source>
        <dbReference type="ARBA" id="ARBA00005194"/>
    </source>
</evidence>
<sequence length="7743" mass="844259">MQFASTLARTRSTMPWQALFFAGDREELINLLEVLSSQPEDQYPPELRVANQPIYPEDMAESWQTFLQKLNPGNAQENCEALVQRVFSGAGLESEHLYGNERMNLTGLPLYPLQTQDFSPASLSSPDADVDPGVDTNSAPMLYSISWQPYTSATPDQAASEIWYLHGTLSARLKPLLSKKGQQASLIEQVGDAFSDLAPTGHLLISLPETEPALAQVWEYFQQLQGIGQRLQSGQRACQSITLLTGGSEETLSDTLISGLLGGLLPSLKKEWPDLPIRLLQLGSSWDIDSQKILLWSALCGSASSPMVLRLRGDQLQAMNGQVINNPAESQSRSHSTRSGSIVITGAFGGMGQYLVSWAIKQDYQRIVLLSRNSQSDANQCLLARWKEQVKDDCVLVALTGDVSDDRLPEQLLAACDGYPLSLIIHGAGVLRDALFENQTKDDWQAVTGAKVEGALMLTRLQALSEGERANKECHLLLCSSVCSLVGNVGQTVYGAANGGLDGLAEYLSANGHSAVSINWGIWQGTGMVRDAASELSGVLPSKPEQMLAALDRCLIALEQGNLPSHLAIARFTDEQPFQALLGPQPQNIEPAREVVSDHTLQTDLANCFLDQATALLGLERQELTIKDALFDRGLTSLTAVELANRVGQAFGLTIPPAWVIGSRNIEALSRRLVPLAQATTRTAKSPETLQSQPEPAQPKEVLSTDTIPPGAIAIIGASCRLPGNVDSLDDLWRLLEEGRDTVGDIPADRWDSNSHYDPEGKAPGNSWCRRGSFIENPEMFDAAFFGISPREAEKLDPMQRLLLEQCWHALEHAGLSPDHLEGTRTGVYIGIGSSDYHERLVAENAVNHSVQDTYDLTGSQQSFSAGRLSWHLGLQGPSLTVETACSSSLVALHLAVQALRGGECDQALVAGVQLMFNPDHFVTLTHARTIAPDGLCKAFAENADGYGRGEGCAVVVLRRADLVRSDHPILTPMLAMIRGSAINHDGRSNGLTVPCAEAQELVCREALVNSGLSPADIHYIEAHGTGTALGDPIEASALQTVYGEGRDIQSPLWLGTVKANLGHLEAGAGLAGVLKVLVMFRNQRIPGQIHCQPLSQRIDWKDGLQVPTVSQPLPQPARTGVSSFGMSGTNAHIILESAQASEELQAGGKDDERPWPLIFSARSQNALKDLLQQYATLAGDIGIHARFTLRDLCWNLAQTRALLKCRRVITANSWPELSTELTANQRQAVEQTDDPEIVWLFTGQGSQYTGMGQSLYGRESAFTQAIDQCAQLLAPHFTLPLTDLLFSDEHSGLLNQTRYTQPALFALEYALAQQWLVWGMKPDVLLGHSVGEITAACVAGLFSLEDAITLITARGQLMQELPVEGPRQGGMVSVMAAEADILPLLSVPDVVIAAVNGPQQTVVSGSLSGLAQLQNTLESGGIDYIPLMVSHAFHSPLMEPMTARFREHIGGIQFSQPRWPLICNVTGEQADAEMASIDYWVRHILSSVRFYDSVKTLLAGKESEAQKTRLWVEMGPKPVLINLVRTIVGSDFNALACLDGNVPEQGRGSQLWQGFVQWVEQGGEPDWSGVLGEGAARFMNLPLYPFQRKYYSALRPQTVVQQVPNIQHVQPIQEVRQLDKQTTPLIYQHRVGDQVVVPGAWYIAQTIALFSRVSGQNSFALEAIEFDHPLLLPDDSSRHQVMLHLKSEGEQWRFSVENDAGGVFCRGRILANKEPLPSIDNDALKASQGNPLPKNELAYRLKRQGVNWGADWFWYRQGWQEKADSCLVEMARPQNAGEEHTPVDSALIDNLFSCGQLCLPSVEQRALVPFSVERLQVCIPAQNKCLSEVQSCDGGFCNYQRLSYALKDDGSVEGMNAQLQFYDPAGHCWLAMEGITARQATDAAFNARPSLSDLWSLVWQPLSIPSVHTRNESVDSHCRVVVIGDSRQQAGNSITRQRIVESFQKTGIPCTSFDLGELALTGEDGKSRLRQWLVEDNGHQDSAPHILLLAPADNVLSRFVPFLPHLLETLYESVQPPTLWLLTCNNWVIPEERLADDSAGEIPYPGQSLFWGIGSVMAREHPELCCYLGDLDTRTPNASLAPVEQQVLTLFRAAIKDKAPETHWLWRGQQCYGLRMAEQDGSAPPEPVPQLHKNGFYLVTGGLGDLGLSILERMADWGAGTLVTVNRNAPRSEAQALIDRLSGKGVRVIPRQADISDRTSLERLLTFMEQEHGPLLGVIHGAGALDDGILLNQSVERFERVHAAKAAGAWHLHKLTKDKPLTFFVVLSSATWLLGMPGQGNYSAANVFMDTLVSHRRGRGLPAASLCLGPVGKTSHIASRDSQTQNRQNAMGIADSSREQTLDALATLLCGDKSESGERVLLHYDPQKLAAFYHQHCPHQPLFSAFRTCFQAGENASQVSTKSDTPWPQGKPKPEAEPQSGDKRESLQQLICNAVAEILKLPAEEMDRQEPLTAQGFDSITALELRRSLQPHFQRQLPATLLFDYPSLEAMTGYLLPDYTPPQRENVEAVTTSPIEEQPSTEEPVPETAIAIIGMGCRFPGDVETPEQLWALLDGEACPVTPVPDSRWDAEALYVQDPGIPGTITCRTGFFIDGIDLFDPAFFGIPVHEANVMDPQQRIALECSWQACANAGYTRDQLNNSLTGVYMGQMSYEYQSLQSTAPAQHTGLTGTGTAAAATSGRISYCLGLRGPALTIDTACSSSLAAVDAACKGLLNHDCDMALAGGVSLMLTPLLYLEFSRLEGMSPDGICRSFGAGANGVGWGEGCGVVLLKRYQDALNDGDPILAIIRGGAVNQDGRSQQLTAPNGPSQQALVRSALERCSCDVNGLDYLETHGTGTPLGDSIEAGALAEIFAERHEPLLLGSAKSNLGHTQAAAGILGLMKVVLAMQHEHLPASLHAEERNPHIPWESTRLEVLCQGRPWPRRPGHRRRAGVSSFGLIGTNVHLIVEEPHQPVAAQVFNTEAVPFQRISCWFQPYGSQQPASQKTTTFLWQTLSMTRYPWLADHKVNDQIIVPGTLLLAAYFEYSDQPGCLNDLTLQQPLMLGADDVWEIAVQKEQQAIRITARSVNQTGGADVVHLASGHGGCSDTGSQASTLPSPVNLREMVSHLSREAEEQELADLYQMLADSGIKFGSAFHTVRQLWHTSEGGLPVAVARVALDQSMPIEGSQRVLHPLLVDGCLHAGALLINKAMQQKDGSAIPEHAIVPAAFDELRLEAATTTEVWVWVTLLETTTRSASCRIDIRDSQGLAIGAIGRALFRIQGADHAGKPCWQLDTVNKPLDEQERSLDVLPHTEALSGLFASLKGNPDLCFGPAYHDWPKDVSQNQLTSMARSIVKQALVSLFPKVATSNEWDVAEFLAEVAVVPRYHRLVEQYRKFVLSDEGYKSAELPPGPAVTLLETVGEALPDLLTGKREISDLFNHSRFRDALTALYRDTPAAIAGNSLVRRVMVTLVDNLGRGRKLQVMEVGAGTGGLTQALLPVLPPDGIRYTMTDVSPFLVDSARKQFQASGFVDAAVYDLNQPSDQQENHSDLKGGMDILIAANALHTATDLHATLLGLRQLLRPNGVLLFLETMCRIPWVETVFGLFEGWDGYQDEGLPDDSPILSAQQWQSALEQAGFDAVQTLPVDSCLPAGHGESGQAVIMARRGLQDKSDLTDRPPYLSSSSQRYWLYAPSDSSEALEQVLGKVGQTVEVWNSNHGLPKVDNDHQTFIYFIPDEQSYGSELLGVAMALRNALFAMATEISVLAEQHKIRTCIVSRGAGAPITGTGVDPIQATVTGIIRTLSREMPQISWRQVDLDPADVPADQMRALARELNAVWQDKQDTLVVCRQGHRWIHRVIPQPENNRLAYHPDNNPHLSGIKESQGNLNSLSWSDVSRSPPGAGEVEIHVSATGVNFRDLLICLGQYPGLEDPDKELGTECCGEIVRIGAGVNHIAVGQRVIALSGGSFSRYLTTHALHVCALPAGFRQDQGATLPAAFTTVWHSLVELAGINEKDHVLIHAGAGGIGLAAIQVCRLRGARFILTASSHKQTWLQSYLNSSGEGQPVHIYSSRNTAFADAILTETGGKGVSVVLNSLSAPGFIDANLRAVQKGGFFLELGKREIWTAEQVHSVRPDVRYQAVDVARINEQEPERVQNWLAEITSLIASGQLEPLPASIYAPERIVDALRDMQAGKTVGKVILDMDGSHSHPFICRPDARYLVIGGSRGLGLLIARWLIRHGARRLVLVGRHPMDSEVVESLRSEAPDADLTTVVLNVGSEPLDTLFAPDKQPYAGIFHCAGVLDNGLFLKQDKQAFERVLAPKVTGAWHIHQAIVAQPLDKRPDFCVYLSSVVSLYGANGQANHAAANSYLDQLSQWQRRQNINAISINVGPISDIGSAASMAPAVQAQMEAEGLGFLSPEDFLEQLEQILLQREQFPEGRALIINRRQENISGEDTNTAASVSKGQWSRSALEELVQREVRGILSLHEAIPSDRALQEFGLGSLLAVELCNRLARQLQIPLSTTLLFDHPTIEALVCYLSSKLAIDADNEEGNEVQNEPLVSGPEGDTGRLDDIAVISMACRLPGGVDSPEQLWQQLMAGEESVSEVPASRWSNDDWYGPGQPGKICNRRGGFLDDIEQFDPQAFGISEEEAPFIAPELRLLLETGQECLERGNYPPDKTDSTRTGVFVGLRSSEYQQRSLFGHGEIQPWSMSGSLASTMAGRLSYWLNLKGPNLPVDTACSSSLVATHLACQSLRQNECDLALAGGVNIILEPRGSAYFSTVNALSPSGHCHSFGEAADGFVRSEGCVLLLLKRMKDALGDGDKIEAVITGSAVNQDGRSQGITAPNGPAQQTVIRQSLSASGLSPEQVGYVEAHGTGTELGDPIEVEALAEVFSERSDSLLLGSIKSNIGHTETAAGSAGLLKAILCLREGIIPPSLHSQVLNPRLQWDTLPVSVVQTATDFPSSNRFPRVAGVSSFGISGTNVHLLVRGLHDGEQSLVAEQNVEPAVLPKHSSTTRKRYWLEANDVSPQPDADIPARCYQVQWQPVRVQVSSSQSLPTEPVLLLESGASQLLEAFVECWQQQDGLIVRSTLENINSPEITPAFVLLPVTVNTVDEWLDWVEQLQRWLKNTEASMPLWFLLETSATDNPAHCQREVVRGMCRGLARALACELPKFRGGVIESHRSPSASELSWLVSYLGQYGEQGADERLCLRDDGWCHLRLEASAEQTSITGFSASLGTILVVGGAGDIGRLVVQWLLDQGAQHIVIVGRSQPERHKPWFSQLNTSRVEYRQVDVCKWAEVEALVAGLNDLTSVFYLAGVYSSGLLTEQSRNDWQVVTNSKVTGALNLHRATLDKQLDAFVLFSSAVTVTGNSGQASYLAANAGLDQLAECRQRCGLPAISIGWGGWGESAIIRESSARWSGLSRDLESGEALGILSAILKAPQSDTGYWLALALDWQQFPKDWLSPVLGDMTHDVPPACPPSESTPAFLQIQQTKAELRHNALLNLLMDELLPLLPAEIRARLDDKKLAGKGLFSLGIDSLMVVAFAQKIQQLLGINFPVTWAVTAPNLTDLSERILESIDFSQFVNVSASREEAPHGEAPNLKNEPIAVVGFGCNLPGGVSDLDSLWTMLLDDQELTTDIPAERFDSDAIFSDDKDQPGKSYTRRGCFIENPGLFDAELFDLTPREAAAMDPQHRLLLLCGWRALEQAGLQPEDLKNSQTGVYLGIGPSEYDLCRDDRLDQISGQDVTGTHTSFSAGRFSYLLGLQGPSMAIDTACSSSLVAVHLAVQALRAGECDLALAGGVQLMLSPIPFVGLSRTRALSADGRCKTFSEQADGYGRGEGCVVIALRRLSTARSNGEQILAVIRGSAVNHDGSSSALTVPNEHAQVKVIQAALDNAGLKADEVAGVEAHGTGTILGDPIEVSALHRVYGSSVRQSSLKLGCIKSRIGHLESAAGLAGFAKVLACLKHRSLPPQAVEGELNTKVNWRDISVEVCREVCTFDGEEPLRLGLSSFGISGTNAHLIIESPEPQQTITRPALPPRVFQLEHYWLETERLYSQVVESLEEDCNSIAPELLPDEWFMEERKVPAPIHSLLPLPEKRNLQVSSDDIDERRGLEQHTIRWIAQTLKTMGMTASPQSSGEGVHKLADRYDIPVSQRPLFQRMLEIVQEYGDGGLLEDDATAELTPIQTPAGQLLAHCGNHLAGVLQGKVSPVEVMLGDIGRPLLESLYSSGEMIDQVIRTIIPSVREAAKASSGAPLNIVELGAGTGSLTHKIIPELVAVAEEYGVRINYLFTDVSASFIEQARRRFADIDMVSFVLLDLNQSLSDQLSEQGEGNGELFDLVLAVNVVHISAYLKRSLTSIREIVKESGLVLIVESSNPGIWTDLTFGLLEGWWQCAEDPARKGYPLLPASRWCQLLEQYGFDNGQSLMADDAPQAIITARACDSGADHHSIIVLTGDTFPQSDGYSLSFINLDEGWQDKLCTLLATEASVEISADTVDVIFALGMVRGNYRQGEELLNSSLHYLDILLQLPELLLGHKGVTPRLWLASFRDHSSAAGADRDMTEIVHHPLFCLSRVVGREYQELGVGRITFEQTEGLSDLVRELRWQRRNRGKLRAVDVLWQQGQRSQLTLNSEPASDRFPKNIQCQSDSRYLICGSGGMARLAARWLIQRGARHIVMISRNASLSDTDNQEIEAFRGQVVIEIVQASVEDLDRLTELFRTPDQPLIRGIIHCAGSLDDSVCANLTVDRIRNVLRPKLIGGLNLLQLVEQNPMDFVVFFSSASTVMSPPGLGSYVAANAALEAVGKAGTDSGLPITTIGWPAVAKTGVANLQASNKPMQRLLQENGLLSLSPDQSVACLNHLVTEDRRDCTQYVLPLEPHKWANTASPQIDNAEVPITGMSPGQQRNDLHQLIVTSLREVLRDPTRQFSENVVLSEQGLDSLLAVELRQKLVKRTGLSLSTTVLFEYPTLDMLIQHLMNQREDGSEGVEADEAAIETVVETSSEAIAIVGIGCRLPDGVEGAESFWEALLSGHDFVGSVPDDRWSNTEGRESGGFLKDIDQFDPLFFEIPPREAPWLDPQARVFMEVSWQAFEDAGMTYEQLWGSRTAVYLGIYNNDYQQRIYRQPEQELDAWSALGSEHSTLVGKLAYWLNLKGPAMPVNTACSSSLVAVSMGCEALINGSVDLALCGGVNLILSPRRHQYFRKLKALSPTGHCRTFSDDADGFVPSEGCGMVVLKRLSQAQADHDRIYGVIKGWATNQDGRSQGLTAPSGKAQEAVIQKALARAEYKAGDVGYLETHGTGTLLGDPIEVQAIAQAMERAGESSQTELILGALKSVAGHTEAAAGVLGLIKTALAMHNRRVPGNLHCHEPNSRIPWQELRVRMPVLGEPWPESSNGIPLSASVSAFGFSGTNAHIVLEPVLEKESTETGGECPLSLYLLPLSARSDQALQAWVSHIQSWLNEHGPDFDASALCAFFALKRSHFEHRAVILGRNANELRSSACSPLMSGAELPESILCCYQLTGEWPERKSQELLSYYQGLPMFAQVINLCAEIQEISPHEWLKQDDAQRLGASIELAIALQLNEWGVVPDYVEATGLGEITAQALSGHAHLESVLNSLWGREADIDHDTEETTTPRCELRLASQPQFGAETVPYTMLVSRQKSDICANDCSPVALDLSHPLQALAYWYTNGGEVNWELLYQEPPEWLNPGFYPFQRERYWIEETDHQGSPEAKADGDVMVSFSMAGSFQKE</sequence>
<dbReference type="Proteomes" id="UP000196573">
    <property type="component" value="Unassembled WGS sequence"/>
</dbReference>
<dbReference type="SMART" id="SM00826">
    <property type="entry name" value="PKS_DH"/>
    <property type="match status" value="1"/>
</dbReference>
<organism evidence="15 16">
    <name type="scientific">Parendozoicomonas haliclonae</name>
    <dbReference type="NCBI Taxonomy" id="1960125"/>
    <lineage>
        <taxon>Bacteria</taxon>
        <taxon>Pseudomonadati</taxon>
        <taxon>Pseudomonadota</taxon>
        <taxon>Gammaproteobacteria</taxon>
        <taxon>Oceanospirillales</taxon>
        <taxon>Endozoicomonadaceae</taxon>
        <taxon>Parendozoicomonas</taxon>
    </lineage>
</organism>
<dbReference type="SMART" id="SM00827">
    <property type="entry name" value="PKS_AT"/>
    <property type="match status" value="1"/>
</dbReference>
<dbReference type="InterPro" id="IPR050091">
    <property type="entry name" value="PKS_NRPS_Biosynth_Enz"/>
</dbReference>
<dbReference type="InterPro" id="IPR016039">
    <property type="entry name" value="Thiolase-like"/>
</dbReference>
<feature type="compositionally biased region" description="Polar residues" evidence="11">
    <location>
        <begin position="681"/>
        <end position="695"/>
    </location>
</feature>
<keyword evidence="3" id="KW-0596">Phosphopantetheine</keyword>
<feature type="domain" description="Ketosynthase family 3 (KS3)" evidence="13">
    <location>
        <begin position="5592"/>
        <end position="6015"/>
    </location>
</feature>
<dbReference type="SMART" id="SM01294">
    <property type="entry name" value="PKS_PP_betabranch"/>
    <property type="match status" value="2"/>
</dbReference>
<evidence type="ECO:0000313" key="16">
    <source>
        <dbReference type="Proteomes" id="UP000196573"/>
    </source>
</evidence>
<dbReference type="SUPFAM" id="SSF55048">
    <property type="entry name" value="Probable ACP-binding domain of malonyl-CoA ACP transacylase"/>
    <property type="match status" value="1"/>
</dbReference>
<dbReference type="Pfam" id="PF08242">
    <property type="entry name" value="Methyltransf_12"/>
    <property type="match status" value="2"/>
</dbReference>
<dbReference type="CDD" id="cd00833">
    <property type="entry name" value="PKS"/>
    <property type="match status" value="5"/>
</dbReference>
<evidence type="ECO:0000256" key="3">
    <source>
        <dbReference type="ARBA" id="ARBA00022450"/>
    </source>
</evidence>
<dbReference type="InterPro" id="IPR016035">
    <property type="entry name" value="Acyl_Trfase/lysoPLipase"/>
</dbReference>
<dbReference type="Gene3D" id="3.40.50.720">
    <property type="entry name" value="NAD(P)-binding Rossmann-like Domain"/>
    <property type="match status" value="7"/>
</dbReference>
<dbReference type="InterPro" id="IPR029063">
    <property type="entry name" value="SAM-dependent_MTases_sf"/>
</dbReference>
<evidence type="ECO:0000259" key="12">
    <source>
        <dbReference type="PROSITE" id="PS50075"/>
    </source>
</evidence>
<dbReference type="Pfam" id="PF21089">
    <property type="entry name" value="PKS_DH_N"/>
    <property type="match status" value="2"/>
</dbReference>
<feature type="active site" description="Proton donor; for dehydratase activity" evidence="10">
    <location>
        <position position="3179"/>
    </location>
</feature>